<reference evidence="4" key="1">
    <citation type="journal article" date="2014" name="Int. J. Syst. Evol. Microbiol.">
        <title>Complete genome sequence of Corynebacterium casei LMG S-19264T (=DSM 44701T), isolated from a smear-ripened cheese.</title>
        <authorList>
            <consortium name="US DOE Joint Genome Institute (JGI-PGF)"/>
            <person name="Walter F."/>
            <person name="Albersmeier A."/>
            <person name="Kalinowski J."/>
            <person name="Ruckert C."/>
        </authorList>
    </citation>
    <scope>NUCLEOTIDE SEQUENCE</scope>
    <source>
        <strain evidence="4">CGMCC 4.7278</strain>
    </source>
</reference>
<keyword evidence="2" id="KW-0732">Signal</keyword>
<dbReference type="PANTHER" id="PTHR35535">
    <property type="entry name" value="HEAT SHOCK PROTEIN HSLJ"/>
    <property type="match status" value="1"/>
</dbReference>
<dbReference type="AlphaFoldDB" id="A0A917QAI5"/>
<feature type="domain" description="DUF306" evidence="3">
    <location>
        <begin position="48"/>
        <end position="146"/>
    </location>
</feature>
<dbReference type="PANTHER" id="PTHR35535:SF2">
    <property type="entry name" value="DUF306 DOMAIN-CONTAINING PROTEIN"/>
    <property type="match status" value="1"/>
</dbReference>
<evidence type="ECO:0000256" key="1">
    <source>
        <dbReference type="SAM" id="MobiDB-lite"/>
    </source>
</evidence>
<dbReference type="PROSITE" id="PS51257">
    <property type="entry name" value="PROKAR_LIPOPROTEIN"/>
    <property type="match status" value="1"/>
</dbReference>
<proteinExistence type="predicted"/>
<sequence length="270" mass="27452">MSATLFRRIVVTAVATGAVFAAVGCSSDSSSPPTTSAAPASDGTPMGHVYESTAVDGTAIPGGGPMTLTFKDGRVSANSGCNTASGPIDLTGNVIHVDRLAGTLMACGGDASGADAWQSDFLEASPTWQLTKGQLTLTTPATTVRLTDKEILHPDKPLVGTKWTVTALLTPQSNIRSAVIDDIKPGFSIAQDGSISGTAGCNHLGGTAKVGPGDTVTFATTTTRMACPPEVMDVEQNVLRALDGTAHATVDADTLTLRNDNGYGLTLTAS</sequence>
<dbReference type="Proteomes" id="UP000612956">
    <property type="component" value="Unassembled WGS sequence"/>
</dbReference>
<reference evidence="4" key="2">
    <citation type="submission" date="2020-09" db="EMBL/GenBank/DDBJ databases">
        <authorList>
            <person name="Sun Q."/>
            <person name="Zhou Y."/>
        </authorList>
    </citation>
    <scope>NUCLEOTIDE SEQUENCE</scope>
    <source>
        <strain evidence="4">CGMCC 4.7278</strain>
    </source>
</reference>
<dbReference type="Gene3D" id="2.40.128.270">
    <property type="match status" value="2"/>
</dbReference>
<dbReference type="RefSeq" id="WP_188827443.1">
    <property type="nucleotide sequence ID" value="NZ_BMMW01000001.1"/>
</dbReference>
<evidence type="ECO:0000313" key="4">
    <source>
        <dbReference type="EMBL" id="GGK39112.1"/>
    </source>
</evidence>
<comment type="caution">
    <text evidence="4">The sequence shown here is derived from an EMBL/GenBank/DDBJ whole genome shotgun (WGS) entry which is preliminary data.</text>
</comment>
<evidence type="ECO:0000256" key="2">
    <source>
        <dbReference type="SAM" id="SignalP"/>
    </source>
</evidence>
<feature type="chain" id="PRO_5039686193" evidence="2">
    <location>
        <begin position="22"/>
        <end position="270"/>
    </location>
</feature>
<gene>
    <name evidence="4" type="ORF">GCM10011591_08480</name>
</gene>
<feature type="signal peptide" evidence="2">
    <location>
        <begin position="1"/>
        <end position="21"/>
    </location>
</feature>
<feature type="region of interest" description="Disordered" evidence="1">
    <location>
        <begin position="26"/>
        <end position="45"/>
    </location>
</feature>
<organism evidence="4 5">
    <name type="scientific">Nocardia camponoti</name>
    <dbReference type="NCBI Taxonomy" id="1616106"/>
    <lineage>
        <taxon>Bacteria</taxon>
        <taxon>Bacillati</taxon>
        <taxon>Actinomycetota</taxon>
        <taxon>Actinomycetes</taxon>
        <taxon>Mycobacteriales</taxon>
        <taxon>Nocardiaceae</taxon>
        <taxon>Nocardia</taxon>
    </lineage>
</organism>
<feature type="compositionally biased region" description="Low complexity" evidence="1">
    <location>
        <begin position="26"/>
        <end position="42"/>
    </location>
</feature>
<evidence type="ECO:0000259" key="3">
    <source>
        <dbReference type="Pfam" id="PF03724"/>
    </source>
</evidence>
<dbReference type="Pfam" id="PF03724">
    <property type="entry name" value="META"/>
    <property type="match status" value="2"/>
</dbReference>
<keyword evidence="5" id="KW-1185">Reference proteome</keyword>
<dbReference type="InterPro" id="IPR038670">
    <property type="entry name" value="HslJ-like_sf"/>
</dbReference>
<feature type="domain" description="DUF306" evidence="3">
    <location>
        <begin position="156"/>
        <end position="265"/>
    </location>
</feature>
<accession>A0A917QAI5</accession>
<dbReference type="InterPro" id="IPR053147">
    <property type="entry name" value="Hsp_HslJ-like"/>
</dbReference>
<evidence type="ECO:0000313" key="5">
    <source>
        <dbReference type="Proteomes" id="UP000612956"/>
    </source>
</evidence>
<dbReference type="InterPro" id="IPR005184">
    <property type="entry name" value="DUF306_Meta_HslJ"/>
</dbReference>
<name>A0A917QAI5_9NOCA</name>
<protein>
    <submittedName>
        <fullName evidence="4">META domain-containing protein</fullName>
    </submittedName>
</protein>
<dbReference type="EMBL" id="BMMW01000001">
    <property type="protein sequence ID" value="GGK39112.1"/>
    <property type="molecule type" value="Genomic_DNA"/>
</dbReference>